<proteinExistence type="predicted"/>
<dbReference type="InterPro" id="IPR012292">
    <property type="entry name" value="Globin/Proto"/>
</dbReference>
<dbReference type="InterPro" id="IPR009050">
    <property type="entry name" value="Globin-like_sf"/>
</dbReference>
<evidence type="ECO:0000313" key="2">
    <source>
        <dbReference type="EMBL" id="KPL80357.1"/>
    </source>
</evidence>
<dbReference type="Gene3D" id="1.10.490.10">
    <property type="entry name" value="Globins"/>
    <property type="match status" value="1"/>
</dbReference>
<dbReference type="STRING" id="70996.SE18_25325"/>
<protein>
    <submittedName>
        <fullName evidence="2">Globin-coupled histidine kinase</fullName>
    </submittedName>
</protein>
<dbReference type="InterPro" id="IPR044398">
    <property type="entry name" value="Globin-sensor_dom"/>
</dbReference>
<keyword evidence="2" id="KW-0418">Kinase</keyword>
<dbReference type="AlphaFoldDB" id="A0A0P6XX44"/>
<feature type="domain" description="Globin-sensor" evidence="1">
    <location>
        <begin position="15"/>
        <end position="159"/>
    </location>
</feature>
<dbReference type="RefSeq" id="WP_054537255.1">
    <property type="nucleotide sequence ID" value="NZ_LGKP01000040.1"/>
</dbReference>
<dbReference type="Pfam" id="PF11563">
    <property type="entry name" value="Protoglobin"/>
    <property type="match status" value="1"/>
</dbReference>
<dbReference type="EMBL" id="LGKP01000040">
    <property type="protein sequence ID" value="KPL80357.1"/>
    <property type="molecule type" value="Genomic_DNA"/>
</dbReference>
<dbReference type="OrthoDB" id="9774793at2"/>
<accession>A0A0P6XX44</accession>
<reference evidence="2 3" key="1">
    <citation type="submission" date="2015-07" db="EMBL/GenBank/DDBJ databases">
        <title>Whole genome sequence of Herpetosiphon geysericola DSM 7119.</title>
        <authorList>
            <person name="Hemp J."/>
            <person name="Ward L.M."/>
            <person name="Pace L.A."/>
            <person name="Fischer W.W."/>
        </authorList>
    </citation>
    <scope>NUCLEOTIDE SEQUENCE [LARGE SCALE GENOMIC DNA]</scope>
    <source>
        <strain evidence="2 3">DSM 7119</strain>
    </source>
</reference>
<dbReference type="GO" id="GO:0019825">
    <property type="term" value="F:oxygen binding"/>
    <property type="evidence" value="ECO:0007669"/>
    <property type="project" value="InterPro"/>
</dbReference>
<gene>
    <name evidence="2" type="ORF">SE18_25325</name>
</gene>
<comment type="caution">
    <text evidence="2">The sequence shown here is derived from an EMBL/GenBank/DDBJ whole genome shotgun (WGS) entry which is preliminary data.</text>
</comment>
<evidence type="ECO:0000313" key="3">
    <source>
        <dbReference type="Proteomes" id="UP000050277"/>
    </source>
</evidence>
<dbReference type="Proteomes" id="UP000050277">
    <property type="component" value="Unassembled WGS sequence"/>
</dbReference>
<organism evidence="2 3">
    <name type="scientific">Herpetosiphon geysericola</name>
    <dbReference type="NCBI Taxonomy" id="70996"/>
    <lineage>
        <taxon>Bacteria</taxon>
        <taxon>Bacillati</taxon>
        <taxon>Chloroflexota</taxon>
        <taxon>Chloroflexia</taxon>
        <taxon>Herpetosiphonales</taxon>
        <taxon>Herpetosiphonaceae</taxon>
        <taxon>Herpetosiphon</taxon>
    </lineage>
</organism>
<sequence>MADRQSWGVKGTAILTELVKMMDVSAAEAQLLGGLHERAKAQTKDFTDAFYKRLLGHAATAEYLDGVSVERLTGMLGTWFSDLFRGTYDEAYAQQRLKIGEIHVRIGLPVRYPLAMLDIIMPFGEQIAATSSDPANAIIAFRKVLALDVALFNQAYEDNQLAHLADLVGGERLARLLLAGQ</sequence>
<dbReference type="SUPFAM" id="SSF46458">
    <property type="entry name" value="Globin-like"/>
    <property type="match status" value="1"/>
</dbReference>
<keyword evidence="3" id="KW-1185">Reference proteome</keyword>
<dbReference type="PATRIC" id="fig|70996.4.peg.5190"/>
<evidence type="ECO:0000259" key="1">
    <source>
        <dbReference type="Pfam" id="PF11563"/>
    </source>
</evidence>
<dbReference type="GO" id="GO:0020037">
    <property type="term" value="F:heme binding"/>
    <property type="evidence" value="ECO:0007669"/>
    <property type="project" value="InterPro"/>
</dbReference>
<dbReference type="GO" id="GO:0016301">
    <property type="term" value="F:kinase activity"/>
    <property type="evidence" value="ECO:0007669"/>
    <property type="project" value="UniProtKB-KW"/>
</dbReference>
<keyword evidence="2" id="KW-0808">Transferase</keyword>
<name>A0A0P6XX44_9CHLR</name>